<gene>
    <name evidence="1" type="ORF">DHETER_LOCUS10268</name>
</gene>
<sequence length="100" mass="11709">NIKNNVYPNHIKQLIYEYPNVDTIERVEEIIQTLKESNEPNINNWITFYSIPWICGSLNYLYSFISNDIWYKAPDNTNVAEACYSNVNQDSKTLTLENAI</sequence>
<evidence type="ECO:0000313" key="1">
    <source>
        <dbReference type="EMBL" id="CAG8672956.1"/>
    </source>
</evidence>
<dbReference type="EMBL" id="CAJVPU010019681">
    <property type="protein sequence ID" value="CAG8672956.1"/>
    <property type="molecule type" value="Genomic_DNA"/>
</dbReference>
<protein>
    <submittedName>
        <fullName evidence="1">2508_t:CDS:1</fullName>
    </submittedName>
</protein>
<name>A0ACA9NRW8_9GLOM</name>
<comment type="caution">
    <text evidence="1">The sequence shown here is derived from an EMBL/GenBank/DDBJ whole genome shotgun (WGS) entry which is preliminary data.</text>
</comment>
<dbReference type="Proteomes" id="UP000789702">
    <property type="component" value="Unassembled WGS sequence"/>
</dbReference>
<keyword evidence="2" id="KW-1185">Reference proteome</keyword>
<accession>A0ACA9NRW8</accession>
<feature type="non-terminal residue" evidence="1">
    <location>
        <position position="1"/>
    </location>
</feature>
<reference evidence="1" key="1">
    <citation type="submission" date="2021-06" db="EMBL/GenBank/DDBJ databases">
        <authorList>
            <person name="Kallberg Y."/>
            <person name="Tangrot J."/>
            <person name="Rosling A."/>
        </authorList>
    </citation>
    <scope>NUCLEOTIDE SEQUENCE</scope>
    <source>
        <strain evidence="1">IL203A</strain>
    </source>
</reference>
<proteinExistence type="predicted"/>
<organism evidence="1 2">
    <name type="scientific">Dentiscutata heterogama</name>
    <dbReference type="NCBI Taxonomy" id="1316150"/>
    <lineage>
        <taxon>Eukaryota</taxon>
        <taxon>Fungi</taxon>
        <taxon>Fungi incertae sedis</taxon>
        <taxon>Mucoromycota</taxon>
        <taxon>Glomeromycotina</taxon>
        <taxon>Glomeromycetes</taxon>
        <taxon>Diversisporales</taxon>
        <taxon>Gigasporaceae</taxon>
        <taxon>Dentiscutata</taxon>
    </lineage>
</organism>
<evidence type="ECO:0000313" key="2">
    <source>
        <dbReference type="Proteomes" id="UP000789702"/>
    </source>
</evidence>